<dbReference type="InterPro" id="IPR016305">
    <property type="entry name" value="Mannose-6-P_Isomerase"/>
</dbReference>
<reference evidence="11" key="1">
    <citation type="submission" date="2018-08" db="EMBL/GenBank/DDBJ databases">
        <authorList>
            <person name="Grouzdev D.S."/>
            <person name="Krutkina M.S."/>
        </authorList>
    </citation>
    <scope>NUCLEOTIDE SEQUENCE [LARGE SCALE GENOMIC DNA]</scope>
    <source>
        <strain evidence="11">4-11</strain>
    </source>
</reference>
<evidence type="ECO:0000256" key="3">
    <source>
        <dbReference type="ARBA" id="ARBA00011956"/>
    </source>
</evidence>
<evidence type="ECO:0000256" key="4">
    <source>
        <dbReference type="ARBA" id="ARBA00022723"/>
    </source>
</evidence>
<dbReference type="AlphaFoldDB" id="A0A372MG78"/>
<feature type="active site" evidence="7">
    <location>
        <position position="288"/>
    </location>
</feature>
<dbReference type="PRINTS" id="PR00714">
    <property type="entry name" value="MAN6PISMRASE"/>
</dbReference>
<feature type="binding site" evidence="8">
    <location>
        <position position="98"/>
    </location>
    <ligand>
        <name>Zn(2+)</name>
        <dbReference type="ChEBI" id="CHEBI:29105"/>
    </ligand>
</feature>
<keyword evidence="6 10" id="KW-0413">Isomerase</keyword>
<evidence type="ECO:0000256" key="7">
    <source>
        <dbReference type="PIRSR" id="PIRSR001480-1"/>
    </source>
</evidence>
<evidence type="ECO:0000256" key="1">
    <source>
        <dbReference type="ARBA" id="ARBA00000757"/>
    </source>
</evidence>
<dbReference type="InterPro" id="IPR046457">
    <property type="entry name" value="PMI_typeI_cat"/>
</dbReference>
<dbReference type="Proteomes" id="UP000264002">
    <property type="component" value="Unassembled WGS sequence"/>
</dbReference>
<comment type="caution">
    <text evidence="10">The sequence shown here is derived from an EMBL/GenBank/DDBJ whole genome shotgun (WGS) entry which is preliminary data.</text>
</comment>
<evidence type="ECO:0000256" key="8">
    <source>
        <dbReference type="PIRSR" id="PIRSR001480-2"/>
    </source>
</evidence>
<dbReference type="GO" id="GO:0004476">
    <property type="term" value="F:mannose-6-phosphate isomerase activity"/>
    <property type="evidence" value="ECO:0007669"/>
    <property type="project" value="UniProtKB-EC"/>
</dbReference>
<gene>
    <name evidence="10" type="primary">manA</name>
    <name evidence="10" type="ORF">DYP60_07875</name>
</gene>
<dbReference type="NCBIfam" id="TIGR00218">
    <property type="entry name" value="manA"/>
    <property type="match status" value="1"/>
</dbReference>
<feature type="domain" description="Phosphomannose isomerase type I catalytic" evidence="9">
    <location>
        <begin position="4"/>
        <end position="150"/>
    </location>
</feature>
<dbReference type="EC" id="5.3.1.8" evidence="3"/>
<name>A0A372MG78_9SPIR</name>
<dbReference type="PANTHER" id="PTHR10309:SF0">
    <property type="entry name" value="MANNOSE-6-PHOSPHATE ISOMERASE"/>
    <property type="match status" value="1"/>
</dbReference>
<evidence type="ECO:0000256" key="6">
    <source>
        <dbReference type="ARBA" id="ARBA00023235"/>
    </source>
</evidence>
<sequence length="403" mass="45346">MDIVQIKGHIKEYEWGNTSFIPALLGVPEDGKAKAELWFGTHPSGDAIVMETNQNLSSFLKGDSDHWFGEDHQESFGDELPLLFKILAIEKPLSIQVHPDTLQAKAGWEWEAIIRKRLPQELWNYKDPNRKAEVIYALTPITAMCGFRPLSQIAPILKLLLPEGYPKYFSYLDETGVDQDAQLSRLFKQLYTMSKETLSVLIDEYIASLKMHEELPTSTADGRFLESKGIVLASYVSYPKDPGLFCPFLLNVTHLEEGEALYLEPRTLHAYVFGNGIELMSASDNVLRGGLTNKKVDVKELMKVTEIKGKEVQKVQMVRGASGRMHLLTPTEEFHLMVLTSGTYEITDRRSIELLFVSEGSAQFISEKEKRMLKKGSCHVVAASLGSYTLQVKGTLFIADVPR</sequence>
<feature type="binding site" evidence="8">
    <location>
        <position position="133"/>
    </location>
    <ligand>
        <name>Zn(2+)</name>
        <dbReference type="ChEBI" id="CHEBI:29105"/>
    </ligand>
</feature>
<dbReference type="PANTHER" id="PTHR10309">
    <property type="entry name" value="MANNOSE-6-PHOSPHATE ISOMERASE"/>
    <property type="match status" value="1"/>
</dbReference>
<keyword evidence="5 8" id="KW-0862">Zinc</keyword>
<evidence type="ECO:0000259" key="9">
    <source>
        <dbReference type="Pfam" id="PF20511"/>
    </source>
</evidence>
<dbReference type="RefSeq" id="WP_117330459.1">
    <property type="nucleotide sequence ID" value="NZ_QUWK01000007.1"/>
</dbReference>
<dbReference type="Gene3D" id="2.60.120.10">
    <property type="entry name" value="Jelly Rolls"/>
    <property type="match status" value="2"/>
</dbReference>
<evidence type="ECO:0000313" key="10">
    <source>
        <dbReference type="EMBL" id="RFU94762.1"/>
    </source>
</evidence>
<reference evidence="10 11" key="2">
    <citation type="submission" date="2018-09" db="EMBL/GenBank/DDBJ databases">
        <title>Genome of Sphaerochaeta halotolerans strain 4-11.</title>
        <authorList>
            <person name="Nazina T.N."/>
            <person name="Sokolova D.S."/>
        </authorList>
    </citation>
    <scope>NUCLEOTIDE SEQUENCE [LARGE SCALE GENOMIC DNA]</scope>
    <source>
        <strain evidence="10 11">4-11</strain>
    </source>
</reference>
<dbReference type="EMBL" id="QUWK01000007">
    <property type="protein sequence ID" value="RFU94762.1"/>
    <property type="molecule type" value="Genomic_DNA"/>
</dbReference>
<evidence type="ECO:0000256" key="5">
    <source>
        <dbReference type="ARBA" id="ARBA00022833"/>
    </source>
</evidence>
<evidence type="ECO:0000313" key="11">
    <source>
        <dbReference type="Proteomes" id="UP000264002"/>
    </source>
</evidence>
<dbReference type="GO" id="GO:0009298">
    <property type="term" value="P:GDP-mannose biosynthetic process"/>
    <property type="evidence" value="ECO:0007669"/>
    <property type="project" value="InterPro"/>
</dbReference>
<dbReference type="InterPro" id="IPR011051">
    <property type="entry name" value="RmlC_Cupin_sf"/>
</dbReference>
<dbReference type="GO" id="GO:0008270">
    <property type="term" value="F:zinc ion binding"/>
    <property type="evidence" value="ECO:0007669"/>
    <property type="project" value="InterPro"/>
</dbReference>
<evidence type="ECO:0000256" key="2">
    <source>
        <dbReference type="ARBA" id="ARBA00010772"/>
    </source>
</evidence>
<organism evidence="10 11">
    <name type="scientific">Sphaerochaeta halotolerans</name>
    <dbReference type="NCBI Taxonomy" id="2293840"/>
    <lineage>
        <taxon>Bacteria</taxon>
        <taxon>Pseudomonadati</taxon>
        <taxon>Spirochaetota</taxon>
        <taxon>Spirochaetia</taxon>
        <taxon>Spirochaetales</taxon>
        <taxon>Sphaerochaetaceae</taxon>
        <taxon>Sphaerochaeta</taxon>
    </lineage>
</organism>
<dbReference type="Pfam" id="PF20511">
    <property type="entry name" value="PMI_typeI_cat"/>
    <property type="match status" value="1"/>
</dbReference>
<dbReference type="InterPro" id="IPR001250">
    <property type="entry name" value="Man6P_Isoase-1"/>
</dbReference>
<feature type="binding site" evidence="8">
    <location>
        <position position="269"/>
    </location>
    <ligand>
        <name>Zn(2+)</name>
        <dbReference type="ChEBI" id="CHEBI:29105"/>
    </ligand>
</feature>
<dbReference type="GO" id="GO:0005975">
    <property type="term" value="P:carbohydrate metabolic process"/>
    <property type="evidence" value="ECO:0007669"/>
    <property type="project" value="InterPro"/>
</dbReference>
<dbReference type="PIRSF" id="PIRSF001480">
    <property type="entry name" value="Mannose-6-phosphate_isomerase"/>
    <property type="match status" value="1"/>
</dbReference>
<proteinExistence type="inferred from homology"/>
<comment type="similarity">
    <text evidence="2">Belongs to the mannose-6-phosphate isomerase type 1 family.</text>
</comment>
<feature type="binding site" evidence="8">
    <location>
        <position position="96"/>
    </location>
    <ligand>
        <name>Zn(2+)</name>
        <dbReference type="ChEBI" id="CHEBI:29105"/>
    </ligand>
</feature>
<keyword evidence="4 8" id="KW-0479">Metal-binding</keyword>
<dbReference type="CDD" id="cd07011">
    <property type="entry name" value="cupin_PMI_type_I_N"/>
    <property type="match status" value="1"/>
</dbReference>
<keyword evidence="11" id="KW-1185">Reference proteome</keyword>
<dbReference type="Gene3D" id="1.10.441.10">
    <property type="entry name" value="Phosphomannose Isomerase, domain 2"/>
    <property type="match status" value="1"/>
</dbReference>
<dbReference type="InterPro" id="IPR014710">
    <property type="entry name" value="RmlC-like_jellyroll"/>
</dbReference>
<accession>A0A372MG78</accession>
<dbReference type="SUPFAM" id="SSF51182">
    <property type="entry name" value="RmlC-like cupins"/>
    <property type="match status" value="1"/>
</dbReference>
<protein>
    <recommendedName>
        <fullName evidence="3">mannose-6-phosphate isomerase</fullName>
        <ecNumber evidence="3">5.3.1.8</ecNumber>
    </recommendedName>
</protein>
<comment type="catalytic activity">
    <reaction evidence="1">
        <text>D-mannose 6-phosphate = D-fructose 6-phosphate</text>
        <dbReference type="Rhea" id="RHEA:12356"/>
        <dbReference type="ChEBI" id="CHEBI:58735"/>
        <dbReference type="ChEBI" id="CHEBI:61527"/>
        <dbReference type="EC" id="5.3.1.8"/>
    </reaction>
</comment>
<comment type="cofactor">
    <cofactor evidence="8">
        <name>Zn(2+)</name>
        <dbReference type="ChEBI" id="CHEBI:29105"/>
    </cofactor>
    <text evidence="8">Binds 1 zinc ion per subunit.</text>
</comment>
<dbReference type="GO" id="GO:0005829">
    <property type="term" value="C:cytosol"/>
    <property type="evidence" value="ECO:0007669"/>
    <property type="project" value="TreeGrafter"/>
</dbReference>